<comment type="caution">
    <text evidence="1">The sequence shown here is derived from an EMBL/GenBank/DDBJ whole genome shotgun (WGS) entry which is preliminary data.</text>
</comment>
<evidence type="ECO:0000313" key="2">
    <source>
        <dbReference type="Proteomes" id="UP001140066"/>
    </source>
</evidence>
<proteinExistence type="predicted"/>
<feature type="non-terminal residue" evidence="1">
    <location>
        <position position="102"/>
    </location>
</feature>
<organism evidence="1 2">
    <name type="scientific">Coemansia linderi</name>
    <dbReference type="NCBI Taxonomy" id="2663919"/>
    <lineage>
        <taxon>Eukaryota</taxon>
        <taxon>Fungi</taxon>
        <taxon>Fungi incertae sedis</taxon>
        <taxon>Zoopagomycota</taxon>
        <taxon>Kickxellomycotina</taxon>
        <taxon>Kickxellomycetes</taxon>
        <taxon>Kickxellales</taxon>
        <taxon>Kickxellaceae</taxon>
        <taxon>Coemansia</taxon>
    </lineage>
</organism>
<gene>
    <name evidence="1" type="primary">CCT8_2</name>
    <name evidence="1" type="ORF">GGI18_004502</name>
</gene>
<dbReference type="EMBL" id="JANBUK010002090">
    <property type="protein sequence ID" value="KAJ2775218.1"/>
    <property type="molecule type" value="Genomic_DNA"/>
</dbReference>
<evidence type="ECO:0000313" key="1">
    <source>
        <dbReference type="EMBL" id="KAJ2775218.1"/>
    </source>
</evidence>
<keyword evidence="2" id="KW-1185">Reference proteome</keyword>
<sequence>MALRVPQAGGPQLFKEGYKNLQGLEEVILRNIAATKEMSEITRTSFGPQGRNKMVVNHLGKLIVTSDAATIIRELEVVHPAAKLLVMASQQQEAEAGDGTNT</sequence>
<dbReference type="Proteomes" id="UP001140066">
    <property type="component" value="Unassembled WGS sequence"/>
</dbReference>
<accession>A0ACC1K7M9</accession>
<name>A0ACC1K7M9_9FUNG</name>
<protein>
    <submittedName>
        <fullName evidence="1">T-complex protein 1 subunit theta</fullName>
    </submittedName>
</protein>
<reference evidence="1" key="1">
    <citation type="submission" date="2022-07" db="EMBL/GenBank/DDBJ databases">
        <title>Phylogenomic reconstructions and comparative analyses of Kickxellomycotina fungi.</title>
        <authorList>
            <person name="Reynolds N.K."/>
            <person name="Stajich J.E."/>
            <person name="Barry K."/>
            <person name="Grigoriev I.V."/>
            <person name="Crous P."/>
            <person name="Smith M.E."/>
        </authorList>
    </citation>
    <scope>NUCLEOTIDE SEQUENCE</scope>
    <source>
        <strain evidence="1">BCRC 34191</strain>
    </source>
</reference>